<dbReference type="AlphaFoldDB" id="A0AAV7U7C0"/>
<dbReference type="Proteomes" id="UP001066276">
    <property type="component" value="Chromosome 3_1"/>
</dbReference>
<proteinExistence type="predicted"/>
<name>A0AAV7U7C0_PLEWA</name>
<evidence type="ECO:0000313" key="1">
    <source>
        <dbReference type="EMBL" id="KAJ1184945.1"/>
    </source>
</evidence>
<accession>A0AAV7U7C0</accession>
<protein>
    <submittedName>
        <fullName evidence="1">Uncharacterized protein</fullName>
    </submittedName>
</protein>
<organism evidence="1 2">
    <name type="scientific">Pleurodeles waltl</name>
    <name type="common">Iberian ribbed newt</name>
    <dbReference type="NCBI Taxonomy" id="8319"/>
    <lineage>
        <taxon>Eukaryota</taxon>
        <taxon>Metazoa</taxon>
        <taxon>Chordata</taxon>
        <taxon>Craniata</taxon>
        <taxon>Vertebrata</taxon>
        <taxon>Euteleostomi</taxon>
        <taxon>Amphibia</taxon>
        <taxon>Batrachia</taxon>
        <taxon>Caudata</taxon>
        <taxon>Salamandroidea</taxon>
        <taxon>Salamandridae</taxon>
        <taxon>Pleurodelinae</taxon>
        <taxon>Pleurodeles</taxon>
    </lineage>
</organism>
<sequence length="98" mass="10968">MGVLLQNNGLFVRTKSPGNSHHPIACSEKGAWALHLLVSVSVLIRDLPSVNAQPQRQRGRRTRSVIKATETRKCIRGHGNVYKRTLPDTKYSRAFTSM</sequence>
<comment type="caution">
    <text evidence="1">The sequence shown here is derived from an EMBL/GenBank/DDBJ whole genome shotgun (WGS) entry which is preliminary data.</text>
</comment>
<gene>
    <name evidence="1" type="ORF">NDU88_001741</name>
</gene>
<reference evidence="1" key="1">
    <citation type="journal article" date="2022" name="bioRxiv">
        <title>Sequencing and chromosome-scale assembly of the giantPleurodeles waltlgenome.</title>
        <authorList>
            <person name="Brown T."/>
            <person name="Elewa A."/>
            <person name="Iarovenko S."/>
            <person name="Subramanian E."/>
            <person name="Araus A.J."/>
            <person name="Petzold A."/>
            <person name="Susuki M."/>
            <person name="Suzuki K.-i.T."/>
            <person name="Hayashi T."/>
            <person name="Toyoda A."/>
            <person name="Oliveira C."/>
            <person name="Osipova E."/>
            <person name="Leigh N.D."/>
            <person name="Simon A."/>
            <person name="Yun M.H."/>
        </authorList>
    </citation>
    <scope>NUCLEOTIDE SEQUENCE</scope>
    <source>
        <strain evidence="1">20211129_DDA</strain>
        <tissue evidence="1">Liver</tissue>
    </source>
</reference>
<dbReference type="EMBL" id="JANPWB010000005">
    <property type="protein sequence ID" value="KAJ1184945.1"/>
    <property type="molecule type" value="Genomic_DNA"/>
</dbReference>
<evidence type="ECO:0000313" key="2">
    <source>
        <dbReference type="Proteomes" id="UP001066276"/>
    </source>
</evidence>
<keyword evidence="2" id="KW-1185">Reference proteome</keyword>